<dbReference type="InterPro" id="IPR012292">
    <property type="entry name" value="Globin/Proto"/>
</dbReference>
<dbReference type="Pfam" id="PF00015">
    <property type="entry name" value="MCPsignal"/>
    <property type="match status" value="1"/>
</dbReference>
<evidence type="ECO:0000259" key="3">
    <source>
        <dbReference type="PROSITE" id="PS50111"/>
    </source>
</evidence>
<comment type="caution">
    <text evidence="4">The sequence shown here is derived from an EMBL/GenBank/DDBJ whole genome shotgun (WGS) entry which is preliminary data.</text>
</comment>
<proteinExistence type="predicted"/>
<dbReference type="Gene3D" id="1.10.490.10">
    <property type="entry name" value="Globins"/>
    <property type="match status" value="1"/>
</dbReference>
<dbReference type="PROSITE" id="PS50111">
    <property type="entry name" value="CHEMOTAXIS_TRANSDUC_2"/>
    <property type="match status" value="1"/>
</dbReference>
<protein>
    <submittedName>
        <fullName evidence="4">Globin-coupled sensor protein</fullName>
    </submittedName>
</protein>
<dbReference type="SMART" id="SM00283">
    <property type="entry name" value="MA"/>
    <property type="match status" value="1"/>
</dbReference>
<dbReference type="CDD" id="cd01068">
    <property type="entry name" value="globin_sensor"/>
    <property type="match status" value="1"/>
</dbReference>
<evidence type="ECO:0000256" key="2">
    <source>
        <dbReference type="PROSITE-ProRule" id="PRU00284"/>
    </source>
</evidence>
<dbReference type="SUPFAM" id="SSF58104">
    <property type="entry name" value="Methyl-accepting chemotaxis protein (MCP) signaling domain"/>
    <property type="match status" value="1"/>
</dbReference>
<evidence type="ECO:0000313" key="4">
    <source>
        <dbReference type="EMBL" id="MBD3921225.1"/>
    </source>
</evidence>
<dbReference type="SUPFAM" id="SSF46458">
    <property type="entry name" value="Globin-like"/>
    <property type="match status" value="1"/>
</dbReference>
<dbReference type="InterPro" id="IPR004089">
    <property type="entry name" value="MCPsignal_dom"/>
</dbReference>
<dbReference type="InterPro" id="IPR044398">
    <property type="entry name" value="Globin-sensor_dom"/>
</dbReference>
<dbReference type="PANTHER" id="PTHR32089:SF112">
    <property type="entry name" value="LYSOZYME-LIKE PROTEIN-RELATED"/>
    <property type="match status" value="1"/>
</dbReference>
<dbReference type="InterPro" id="IPR039379">
    <property type="entry name" value="Protoglobin_sensor_dom"/>
</dbReference>
<dbReference type="PANTHER" id="PTHR32089">
    <property type="entry name" value="METHYL-ACCEPTING CHEMOTAXIS PROTEIN MCPB"/>
    <property type="match status" value="1"/>
</dbReference>
<organism evidence="4 5">
    <name type="scientific">Paenibacillus terricola</name>
    <dbReference type="NCBI Taxonomy" id="2763503"/>
    <lineage>
        <taxon>Bacteria</taxon>
        <taxon>Bacillati</taxon>
        <taxon>Bacillota</taxon>
        <taxon>Bacilli</taxon>
        <taxon>Bacillales</taxon>
        <taxon>Paenibacillaceae</taxon>
        <taxon>Paenibacillus</taxon>
    </lineage>
</organism>
<dbReference type="InterPro" id="IPR009050">
    <property type="entry name" value="Globin-like_sf"/>
</dbReference>
<keyword evidence="1 2" id="KW-0807">Transducer</keyword>
<keyword evidence="5" id="KW-1185">Reference proteome</keyword>
<gene>
    <name evidence="4" type="ORF">H8B09_20830</name>
</gene>
<evidence type="ECO:0000313" key="5">
    <source>
        <dbReference type="Proteomes" id="UP000609346"/>
    </source>
</evidence>
<dbReference type="RefSeq" id="WP_191205498.1">
    <property type="nucleotide sequence ID" value="NZ_JACXZA010000005.1"/>
</dbReference>
<dbReference type="Pfam" id="PF11563">
    <property type="entry name" value="Protoglobin"/>
    <property type="match status" value="1"/>
</dbReference>
<dbReference type="Gene3D" id="1.10.287.950">
    <property type="entry name" value="Methyl-accepting chemotaxis protein"/>
    <property type="match status" value="1"/>
</dbReference>
<name>A0ABR8N1Y9_9BACL</name>
<dbReference type="Proteomes" id="UP000609346">
    <property type="component" value="Unassembled WGS sequence"/>
</dbReference>
<sequence>MNTIWRHAKNGIKLTGQRLQQVTYTGIREEDLSLLQEQRELFKRITNKVVDELYDRLMKEKELAALIERHSTLERLKETQRWYFESLTDGTIDEAFFERRLHIGRIHSRIGLTTNWYLGTYMLYLDIATGWLKKESSEQWPVIVLALSKLFNLDSQIVLEAYEEGEKDKIQQMVDQKEHLLLRVNAAVQELSTMIMELTASSKTMAHSALHTAELQRSSNEQVLALNEHVKAIGELGSAMKDVSDQTHLIGLNASIEAARAGDEGRGFAVVANEIRKLAANSKSSLDVIQTKLRDIDNALKHVRTGSDATLKLAEGQAASSQELAAFIQMIESVASELGKLQQA</sequence>
<reference evidence="4 5" key="1">
    <citation type="submission" date="2020-09" db="EMBL/GenBank/DDBJ databases">
        <title>Paenibacillus sp. strain PR3 16S rRNA gene Genome sequencing and assembly.</title>
        <authorList>
            <person name="Kim J."/>
        </authorList>
    </citation>
    <scope>NUCLEOTIDE SEQUENCE [LARGE SCALE GENOMIC DNA]</scope>
    <source>
        <strain evidence="4 5">PR3</strain>
    </source>
</reference>
<dbReference type="EMBL" id="JACXZA010000005">
    <property type="protein sequence ID" value="MBD3921225.1"/>
    <property type="molecule type" value="Genomic_DNA"/>
</dbReference>
<accession>A0ABR8N1Y9</accession>
<evidence type="ECO:0000256" key="1">
    <source>
        <dbReference type="ARBA" id="ARBA00023224"/>
    </source>
</evidence>
<feature type="domain" description="Methyl-accepting transducer" evidence="3">
    <location>
        <begin position="174"/>
        <end position="344"/>
    </location>
</feature>